<proteinExistence type="predicted"/>
<evidence type="ECO:0000256" key="1">
    <source>
        <dbReference type="SAM" id="MobiDB-lite"/>
    </source>
</evidence>
<feature type="compositionally biased region" description="Low complexity" evidence="1">
    <location>
        <begin position="110"/>
        <end position="128"/>
    </location>
</feature>
<dbReference type="AlphaFoldDB" id="U6MGW4"/>
<evidence type="ECO:0000313" key="2">
    <source>
        <dbReference type="EMBL" id="CDJ61689.1"/>
    </source>
</evidence>
<sequence length="339" mass="34858">MQAAVLSTLQRDILGLGGAGENGVGAAVERVWGVNAAIYLNIKTFFPLDFLKYRFVQILLPPVMGNLLESECLPQDAICVCLRPPEEAEERLSEVTPAVVELGYQPATEAAKAATRPRSRSSSSDGSAGRVGGNGSRSSSSSSNGSSGSKSSGGSSNSSEAAAMEGRRPKMAAPKREQRPGEAEAAAAAEESAAASASSSEIASADLPVPPAAAAAAAARDTGEGAASESPTPLSSSGSSAPEPAATAAAARVAAAKVPAARAPAAPRWIVGSFRPPVHINVLHQLEREAREAQHELLLSLFHQWDPEGNGLGLDSMQLPVAFLTAWTSCKDPRRAEDL</sequence>
<dbReference type="Proteomes" id="UP000030763">
    <property type="component" value="Unassembled WGS sequence"/>
</dbReference>
<name>U6MGW4_EIMMA</name>
<protein>
    <submittedName>
        <fullName evidence="2">Uncharacterized protein</fullName>
    </submittedName>
</protein>
<feature type="region of interest" description="Disordered" evidence="1">
    <location>
        <begin position="108"/>
        <end position="245"/>
    </location>
</feature>
<accession>U6MGW4</accession>
<evidence type="ECO:0000313" key="3">
    <source>
        <dbReference type="Proteomes" id="UP000030763"/>
    </source>
</evidence>
<dbReference type="VEuPathDB" id="ToxoDB:EMWEY_00043860"/>
<keyword evidence="3" id="KW-1185">Reference proteome</keyword>
<reference evidence="2" key="1">
    <citation type="submission" date="2013-10" db="EMBL/GenBank/DDBJ databases">
        <title>Genomic analysis of the causative agents of coccidiosis in chickens.</title>
        <authorList>
            <person name="Reid A.J."/>
            <person name="Blake D."/>
            <person name="Billington K."/>
            <person name="Browne H."/>
            <person name="Dunn M."/>
            <person name="Hung S."/>
            <person name="Kawahara F."/>
            <person name="Miranda-Saavedra D."/>
            <person name="Mourier T."/>
            <person name="Nagra H."/>
            <person name="Otto T.D."/>
            <person name="Rawlings N."/>
            <person name="Sanchez A."/>
            <person name="Sanders M."/>
            <person name="Subramaniam C."/>
            <person name="Tay Y."/>
            <person name="Dear P."/>
            <person name="Doerig C."/>
            <person name="Gruber A."/>
            <person name="Parkinson J."/>
            <person name="Shirley M."/>
            <person name="Wan K.L."/>
            <person name="Berriman M."/>
            <person name="Tomley F."/>
            <person name="Pain A."/>
        </authorList>
    </citation>
    <scope>NUCLEOTIDE SEQUENCE [LARGE SCALE GENOMIC DNA]</scope>
    <source>
        <strain evidence="2">Weybridge</strain>
    </source>
</reference>
<feature type="compositionally biased region" description="Low complexity" evidence="1">
    <location>
        <begin position="226"/>
        <end position="245"/>
    </location>
</feature>
<feature type="compositionally biased region" description="Low complexity" evidence="1">
    <location>
        <begin position="136"/>
        <end position="159"/>
    </location>
</feature>
<dbReference type="EMBL" id="HG722185">
    <property type="protein sequence ID" value="CDJ61689.1"/>
    <property type="molecule type" value="Genomic_DNA"/>
</dbReference>
<dbReference type="OrthoDB" id="348197at2759"/>
<gene>
    <name evidence="2" type="ORF">EMWEY_00043860</name>
</gene>
<reference evidence="2" key="2">
    <citation type="submission" date="2013-10" db="EMBL/GenBank/DDBJ databases">
        <authorList>
            <person name="Aslett M."/>
        </authorList>
    </citation>
    <scope>NUCLEOTIDE SEQUENCE [LARGE SCALE GENOMIC DNA]</scope>
    <source>
        <strain evidence="2">Weybridge</strain>
    </source>
</reference>
<dbReference type="RefSeq" id="XP_013338339.1">
    <property type="nucleotide sequence ID" value="XM_013482885.1"/>
</dbReference>
<dbReference type="OMA" id="HINVLHQ"/>
<organism evidence="2 3">
    <name type="scientific">Eimeria maxima</name>
    <name type="common">Coccidian parasite</name>
    <dbReference type="NCBI Taxonomy" id="5804"/>
    <lineage>
        <taxon>Eukaryota</taxon>
        <taxon>Sar</taxon>
        <taxon>Alveolata</taxon>
        <taxon>Apicomplexa</taxon>
        <taxon>Conoidasida</taxon>
        <taxon>Coccidia</taxon>
        <taxon>Eucoccidiorida</taxon>
        <taxon>Eimeriorina</taxon>
        <taxon>Eimeriidae</taxon>
        <taxon>Eimeria</taxon>
    </lineage>
</organism>
<dbReference type="GeneID" id="25338372"/>
<feature type="compositionally biased region" description="Low complexity" evidence="1">
    <location>
        <begin position="183"/>
        <end position="205"/>
    </location>
</feature>